<protein>
    <submittedName>
        <fullName evidence="3">DUF1080 domain-containing protein</fullName>
    </submittedName>
</protein>
<organism evidence="3 4">
    <name type="scientific">Rhodocytophaga rosea</name>
    <dbReference type="NCBI Taxonomy" id="2704465"/>
    <lineage>
        <taxon>Bacteria</taxon>
        <taxon>Pseudomonadati</taxon>
        <taxon>Bacteroidota</taxon>
        <taxon>Cytophagia</taxon>
        <taxon>Cytophagales</taxon>
        <taxon>Rhodocytophagaceae</taxon>
        <taxon>Rhodocytophaga</taxon>
    </lineage>
</organism>
<evidence type="ECO:0000313" key="3">
    <source>
        <dbReference type="EMBL" id="QHT72132.1"/>
    </source>
</evidence>
<accession>A0A6C0GXG2</accession>
<feature type="chain" id="PRO_5025537282" evidence="1">
    <location>
        <begin position="22"/>
        <end position="489"/>
    </location>
</feature>
<name>A0A6C0GXG2_9BACT</name>
<sequence>MKAARCLFLVWLIGISFPSFLVAQTADASFTSVALEDMSSFKPAAKNWSIVGDVFFDRTGNEKANKTAGGKGILLNMPSDKNKDNLVSNFEHGDAELDLEFMMAHHSNSGVYLQGRYELQLLDSWGVRNPRAGDCGGIYERWDDSKPEGQKGYEGYAPRVNVSRAPGLWQHFNIVFQAPRFDAGGNKIANARIIRMVHNGVVIHENVELTGPTRGQGFPGEAAMGPILIQGDHGAVAFRNIRYKKLDLSKEPVQASRNNNRGARPQIYVNPGREVTMHRSFVDYTKEGETKPKRITHAISVGEPSDVHYTMDLGTGALLQVWKGGFLNATPMWHDRGDGSSRALGSIIKLSDAPTLAYLTDKNAAWPATFEGETFRPKGYDIDGAGRPVFKYIIQGTAVEDRTFPEEDGKILTREIKVNGQKQANLYCRLAEGKDIAALSDGMYSVNNKAFYVKVDGGAKPVIREAGNRKELLVPIEGNSTGVKYSIIW</sequence>
<dbReference type="AlphaFoldDB" id="A0A6C0GXG2"/>
<keyword evidence="1" id="KW-0732">Signal</keyword>
<dbReference type="EMBL" id="CP048222">
    <property type="protein sequence ID" value="QHT72132.1"/>
    <property type="molecule type" value="Genomic_DNA"/>
</dbReference>
<dbReference type="Pfam" id="PF06439">
    <property type="entry name" value="3keto-disac_hyd"/>
    <property type="match status" value="1"/>
</dbReference>
<dbReference type="Gene3D" id="2.60.120.560">
    <property type="entry name" value="Exo-inulinase, domain 1"/>
    <property type="match status" value="1"/>
</dbReference>
<evidence type="ECO:0000313" key="4">
    <source>
        <dbReference type="Proteomes" id="UP000480178"/>
    </source>
</evidence>
<evidence type="ECO:0000259" key="2">
    <source>
        <dbReference type="Pfam" id="PF06439"/>
    </source>
</evidence>
<dbReference type="KEGG" id="rhoz:GXP67_22270"/>
<feature type="signal peptide" evidence="1">
    <location>
        <begin position="1"/>
        <end position="21"/>
    </location>
</feature>
<reference evidence="3 4" key="1">
    <citation type="submission" date="2020-01" db="EMBL/GenBank/DDBJ databases">
        <authorList>
            <person name="Kim M.K."/>
        </authorList>
    </citation>
    <scope>NUCLEOTIDE SEQUENCE [LARGE SCALE GENOMIC DNA]</scope>
    <source>
        <strain evidence="3 4">172606-1</strain>
    </source>
</reference>
<dbReference type="Proteomes" id="UP000480178">
    <property type="component" value="Chromosome"/>
</dbReference>
<dbReference type="GO" id="GO:0016787">
    <property type="term" value="F:hydrolase activity"/>
    <property type="evidence" value="ECO:0007669"/>
    <property type="project" value="InterPro"/>
</dbReference>
<evidence type="ECO:0000256" key="1">
    <source>
        <dbReference type="SAM" id="SignalP"/>
    </source>
</evidence>
<feature type="domain" description="3-keto-alpha-glucoside-1,2-lyase/3-keto-2-hydroxy-glucal hydratase" evidence="2">
    <location>
        <begin position="68"/>
        <end position="243"/>
    </location>
</feature>
<keyword evidence="4" id="KW-1185">Reference proteome</keyword>
<gene>
    <name evidence="3" type="ORF">GXP67_22270</name>
</gene>
<proteinExistence type="predicted"/>
<dbReference type="InterPro" id="IPR010496">
    <property type="entry name" value="AL/BT2_dom"/>
</dbReference>